<dbReference type="RefSeq" id="WP_377112607.1">
    <property type="nucleotide sequence ID" value="NZ_JBHTHZ010000003.1"/>
</dbReference>
<evidence type="ECO:0000313" key="3">
    <source>
        <dbReference type="Proteomes" id="UP001597010"/>
    </source>
</evidence>
<keyword evidence="1" id="KW-0472">Membrane</keyword>
<proteinExistence type="predicted"/>
<accession>A0ABW3AQN4</accession>
<evidence type="ECO:0008006" key="4">
    <source>
        <dbReference type="Google" id="ProtNLM"/>
    </source>
</evidence>
<evidence type="ECO:0000256" key="1">
    <source>
        <dbReference type="SAM" id="Phobius"/>
    </source>
</evidence>
<dbReference type="Proteomes" id="UP001597010">
    <property type="component" value="Unassembled WGS sequence"/>
</dbReference>
<feature type="transmembrane region" description="Helical" evidence="1">
    <location>
        <begin position="16"/>
        <end position="37"/>
    </location>
</feature>
<reference evidence="3" key="1">
    <citation type="journal article" date="2019" name="Int. J. Syst. Evol. Microbiol.">
        <title>The Global Catalogue of Microorganisms (GCM) 10K type strain sequencing project: providing services to taxonomists for standard genome sequencing and annotation.</title>
        <authorList>
            <consortium name="The Broad Institute Genomics Platform"/>
            <consortium name="The Broad Institute Genome Sequencing Center for Infectious Disease"/>
            <person name="Wu L."/>
            <person name="Ma J."/>
        </authorList>
    </citation>
    <scope>NUCLEOTIDE SEQUENCE [LARGE SCALE GENOMIC DNA]</scope>
    <source>
        <strain evidence="3">CCUG 61484</strain>
    </source>
</reference>
<dbReference type="EMBL" id="JBHTHZ010000003">
    <property type="protein sequence ID" value="MFD0793182.1"/>
    <property type="molecule type" value="Genomic_DNA"/>
</dbReference>
<protein>
    <recommendedName>
        <fullName evidence="4">YcxB-like protein</fullName>
    </recommendedName>
</protein>
<comment type="caution">
    <text evidence="2">The sequence shown here is derived from an EMBL/GenBank/DDBJ whole genome shotgun (WGS) entry which is preliminary data.</text>
</comment>
<gene>
    <name evidence="2" type="ORF">ACFQZX_06105</name>
</gene>
<feature type="transmembrane region" description="Helical" evidence="1">
    <location>
        <begin position="43"/>
        <end position="62"/>
    </location>
</feature>
<name>A0ABW3AQN4_9SPHI</name>
<evidence type="ECO:0000313" key="2">
    <source>
        <dbReference type="EMBL" id="MFD0793182.1"/>
    </source>
</evidence>
<keyword evidence="1" id="KW-1133">Transmembrane helix</keyword>
<keyword evidence="3" id="KW-1185">Reference proteome</keyword>
<organism evidence="2 3">
    <name type="scientific">Mucilaginibacter litoreus</name>
    <dbReference type="NCBI Taxonomy" id="1048221"/>
    <lineage>
        <taxon>Bacteria</taxon>
        <taxon>Pseudomonadati</taxon>
        <taxon>Bacteroidota</taxon>
        <taxon>Sphingobacteriia</taxon>
        <taxon>Sphingobacteriales</taxon>
        <taxon>Sphingobacteriaceae</taxon>
        <taxon>Mucilaginibacter</taxon>
    </lineage>
</organism>
<sequence length="149" mass="16726">MKYHLSDSGKEKLRKTWTITTGLSLAAITGILGLNLLGRKLDSINIIIYSAILLAEVGFFTVGRKKYFSGLNTTILEITETGIILHIANQAEQSVRFDNIKEVKPRDHGIYLVRKDAKAKPIFIMDKFERFDEIQSSIRAKTGLTVQNA</sequence>
<keyword evidence="1" id="KW-0812">Transmembrane</keyword>